<reference evidence="1" key="2">
    <citation type="submission" date="2023-02" db="EMBL/GenBank/DDBJ databases">
        <authorList>
            <person name="Swenson N.G."/>
            <person name="Wegrzyn J.L."/>
            <person name="Mcevoy S.L."/>
        </authorList>
    </citation>
    <scope>NUCLEOTIDE SEQUENCE</scope>
    <source>
        <strain evidence="1">91603</strain>
        <tissue evidence="1">Leaf</tissue>
    </source>
</reference>
<evidence type="ECO:0000313" key="2">
    <source>
        <dbReference type="Proteomes" id="UP001064489"/>
    </source>
</evidence>
<protein>
    <submittedName>
        <fullName evidence="1">Uncharacterized protein</fullName>
    </submittedName>
</protein>
<dbReference type="Proteomes" id="UP001064489">
    <property type="component" value="Chromosome 8"/>
</dbReference>
<sequence>MTIPRQAKQKAVPARNPMVCNLPFSFFLQFFTRKTKRVALAMAFFSAAADSAQDLAPSSTPAVGAGVSLLVSGAVVGFSLDAPSQIRYNILGTQFHLSSAEGATTPSHAAEGTVAPTAAYGCSVAPFGAKTRLYLRWSGTPSFICGWTVAPSDAGRERRA</sequence>
<reference evidence="1" key="1">
    <citation type="journal article" date="2022" name="Plant J.">
        <title>Strategies of tolerance reflected in two North American maple genomes.</title>
        <authorList>
            <person name="McEvoy S.L."/>
            <person name="Sezen U.U."/>
            <person name="Trouern-Trend A."/>
            <person name="McMahon S.M."/>
            <person name="Schaberg P.G."/>
            <person name="Yang J."/>
            <person name="Wegrzyn J.L."/>
            <person name="Swenson N.G."/>
        </authorList>
    </citation>
    <scope>NUCLEOTIDE SEQUENCE</scope>
    <source>
        <strain evidence="1">91603</strain>
    </source>
</reference>
<dbReference type="AlphaFoldDB" id="A0AAD5NPU2"/>
<name>A0AAD5NPU2_ACENE</name>
<evidence type="ECO:0000313" key="1">
    <source>
        <dbReference type="EMBL" id="KAI9173902.1"/>
    </source>
</evidence>
<gene>
    <name evidence="1" type="ORF">LWI28_008476</name>
</gene>
<accession>A0AAD5NPU2</accession>
<keyword evidence="2" id="KW-1185">Reference proteome</keyword>
<organism evidence="1 2">
    <name type="scientific">Acer negundo</name>
    <name type="common">Box elder</name>
    <dbReference type="NCBI Taxonomy" id="4023"/>
    <lineage>
        <taxon>Eukaryota</taxon>
        <taxon>Viridiplantae</taxon>
        <taxon>Streptophyta</taxon>
        <taxon>Embryophyta</taxon>
        <taxon>Tracheophyta</taxon>
        <taxon>Spermatophyta</taxon>
        <taxon>Magnoliopsida</taxon>
        <taxon>eudicotyledons</taxon>
        <taxon>Gunneridae</taxon>
        <taxon>Pentapetalae</taxon>
        <taxon>rosids</taxon>
        <taxon>malvids</taxon>
        <taxon>Sapindales</taxon>
        <taxon>Sapindaceae</taxon>
        <taxon>Hippocastanoideae</taxon>
        <taxon>Acereae</taxon>
        <taxon>Acer</taxon>
    </lineage>
</organism>
<dbReference type="EMBL" id="JAJSOW010000103">
    <property type="protein sequence ID" value="KAI9173902.1"/>
    <property type="molecule type" value="Genomic_DNA"/>
</dbReference>
<proteinExistence type="predicted"/>
<comment type="caution">
    <text evidence="1">The sequence shown here is derived from an EMBL/GenBank/DDBJ whole genome shotgun (WGS) entry which is preliminary data.</text>
</comment>